<evidence type="ECO:0008006" key="4">
    <source>
        <dbReference type="Google" id="ProtNLM"/>
    </source>
</evidence>
<evidence type="ECO:0000256" key="1">
    <source>
        <dbReference type="SAM" id="SignalP"/>
    </source>
</evidence>
<dbReference type="Proteomes" id="UP001153365">
    <property type="component" value="Unassembled WGS sequence"/>
</dbReference>
<evidence type="ECO:0000313" key="2">
    <source>
        <dbReference type="EMBL" id="CAH7682995.1"/>
    </source>
</evidence>
<reference evidence="2" key="1">
    <citation type="submission" date="2022-06" db="EMBL/GenBank/DDBJ databases">
        <authorList>
            <consortium name="SYNGENTA / RWTH Aachen University"/>
        </authorList>
    </citation>
    <scope>NUCLEOTIDE SEQUENCE</scope>
</reference>
<sequence>MPRLYFCLGFIFLNLPNIIHCIKVTNGIKVDCTLRAELQKNDGSDYDAPFMRCSDYKTAKLHKCEVESCSSNPVCNNCINPDDMSPRNITSDLTCMKSYILPESKDQIRTVKDYISCKTDAISYVCAGPCKSFKC</sequence>
<dbReference type="AlphaFoldDB" id="A0AAV0BA40"/>
<keyword evidence="3" id="KW-1185">Reference proteome</keyword>
<keyword evidence="1" id="KW-0732">Signal</keyword>
<comment type="caution">
    <text evidence="2">The sequence shown here is derived from an EMBL/GenBank/DDBJ whole genome shotgun (WGS) entry which is preliminary data.</text>
</comment>
<accession>A0AAV0BA40</accession>
<protein>
    <recommendedName>
        <fullName evidence="4">Secreted protein</fullName>
    </recommendedName>
</protein>
<feature type="signal peptide" evidence="1">
    <location>
        <begin position="1"/>
        <end position="21"/>
    </location>
</feature>
<proteinExistence type="predicted"/>
<feature type="chain" id="PRO_5043538498" description="Secreted protein" evidence="1">
    <location>
        <begin position="22"/>
        <end position="135"/>
    </location>
</feature>
<name>A0AAV0BA40_PHAPC</name>
<evidence type="ECO:0000313" key="3">
    <source>
        <dbReference type="Proteomes" id="UP001153365"/>
    </source>
</evidence>
<organism evidence="2 3">
    <name type="scientific">Phakopsora pachyrhizi</name>
    <name type="common">Asian soybean rust disease fungus</name>
    <dbReference type="NCBI Taxonomy" id="170000"/>
    <lineage>
        <taxon>Eukaryota</taxon>
        <taxon>Fungi</taxon>
        <taxon>Dikarya</taxon>
        <taxon>Basidiomycota</taxon>
        <taxon>Pucciniomycotina</taxon>
        <taxon>Pucciniomycetes</taxon>
        <taxon>Pucciniales</taxon>
        <taxon>Phakopsoraceae</taxon>
        <taxon>Phakopsora</taxon>
    </lineage>
</organism>
<gene>
    <name evidence="2" type="ORF">PPACK8108_LOCUS16207</name>
</gene>
<dbReference type="EMBL" id="CALTRL010004382">
    <property type="protein sequence ID" value="CAH7682995.1"/>
    <property type="molecule type" value="Genomic_DNA"/>
</dbReference>